<dbReference type="AlphaFoldDB" id="A0A382LBE0"/>
<comment type="cofactor">
    <cofactor evidence="1">
        <name>Mg(2+)</name>
        <dbReference type="ChEBI" id="CHEBI:18420"/>
    </cofactor>
</comment>
<evidence type="ECO:0000256" key="2">
    <source>
        <dbReference type="ARBA" id="ARBA00022723"/>
    </source>
</evidence>
<name>A0A382LBE0_9ZZZZ</name>
<dbReference type="SUPFAM" id="SSF51604">
    <property type="entry name" value="Enolase C-terminal domain-like"/>
    <property type="match status" value="1"/>
</dbReference>
<dbReference type="Pfam" id="PF02746">
    <property type="entry name" value="MR_MLE_N"/>
    <property type="match status" value="1"/>
</dbReference>
<sequence length="334" mass="37571">VKITSIKSHVLRYELEDELGYSQQYYKHRTAHLVEIETDEGITGWGECFGPGNIALANKFIVEKVIQPLIKGENPTNKEYIWHKVYNSLRDSGQKGMPIQALSGIDIALWDILSKKANLPLYQLLGGKCNNQIPVYGYGMMLQKKPVEQLIELFQKEAKEIKEKNFKAMKMKIGIGPKDDLKLVKAVREAIGDDYKLMVDANHAYNLSDALYVGKGLDEMNIYWFEEPVAPEDYEGYKELKKKLNTNIAGGEAEFTKYGWNQLIKNRCVDIAQPEVCGLGGITEYLKVSALAQSNFIPIINHVWGSALSIAVNLHLLTSMPDMPGGLFPSKPML</sequence>
<protein>
    <recommendedName>
        <fullName evidence="4">Mandelate racemase/muconate lactonizing enzyme C-terminal domain-containing protein</fullName>
    </recommendedName>
</protein>
<reference evidence="5" key="1">
    <citation type="submission" date="2018-05" db="EMBL/GenBank/DDBJ databases">
        <authorList>
            <person name="Lanie J.A."/>
            <person name="Ng W.-L."/>
            <person name="Kazmierczak K.M."/>
            <person name="Andrzejewski T.M."/>
            <person name="Davidsen T.M."/>
            <person name="Wayne K.J."/>
            <person name="Tettelin H."/>
            <person name="Glass J.I."/>
            <person name="Rusch D."/>
            <person name="Podicherti R."/>
            <person name="Tsui H.-C.T."/>
            <person name="Winkler M.E."/>
        </authorList>
    </citation>
    <scope>NUCLEOTIDE SEQUENCE</scope>
</reference>
<accession>A0A382LBE0</accession>
<dbReference type="GO" id="GO:0016836">
    <property type="term" value="F:hydro-lyase activity"/>
    <property type="evidence" value="ECO:0007669"/>
    <property type="project" value="TreeGrafter"/>
</dbReference>
<dbReference type="SFLD" id="SFLDS00001">
    <property type="entry name" value="Enolase"/>
    <property type="match status" value="1"/>
</dbReference>
<dbReference type="CDD" id="cd03316">
    <property type="entry name" value="MR_like"/>
    <property type="match status" value="1"/>
</dbReference>
<keyword evidence="3" id="KW-0460">Magnesium</keyword>
<dbReference type="SUPFAM" id="SSF54826">
    <property type="entry name" value="Enolase N-terminal domain-like"/>
    <property type="match status" value="1"/>
</dbReference>
<dbReference type="InterPro" id="IPR046945">
    <property type="entry name" value="RHMD-like"/>
</dbReference>
<dbReference type="Gene3D" id="3.20.20.120">
    <property type="entry name" value="Enolase-like C-terminal domain"/>
    <property type="match status" value="1"/>
</dbReference>
<organism evidence="5">
    <name type="scientific">marine metagenome</name>
    <dbReference type="NCBI Taxonomy" id="408172"/>
    <lineage>
        <taxon>unclassified sequences</taxon>
        <taxon>metagenomes</taxon>
        <taxon>ecological metagenomes</taxon>
    </lineage>
</organism>
<dbReference type="PANTHER" id="PTHR13794:SF58">
    <property type="entry name" value="MITOCHONDRIAL ENOLASE SUPERFAMILY MEMBER 1"/>
    <property type="match status" value="1"/>
</dbReference>
<gene>
    <name evidence="5" type="ORF">METZ01_LOCUS286813</name>
</gene>
<evidence type="ECO:0000313" key="5">
    <source>
        <dbReference type="EMBL" id="SVC33959.1"/>
    </source>
</evidence>
<feature type="non-terminal residue" evidence="5">
    <location>
        <position position="1"/>
    </location>
</feature>
<evidence type="ECO:0000256" key="3">
    <source>
        <dbReference type="ARBA" id="ARBA00022842"/>
    </source>
</evidence>
<dbReference type="SMART" id="SM00922">
    <property type="entry name" value="MR_MLE"/>
    <property type="match status" value="1"/>
</dbReference>
<dbReference type="Pfam" id="PF13378">
    <property type="entry name" value="MR_MLE_C"/>
    <property type="match status" value="1"/>
</dbReference>
<dbReference type="InterPro" id="IPR013342">
    <property type="entry name" value="Mandelate_racemase_C"/>
</dbReference>
<dbReference type="GO" id="GO:0000287">
    <property type="term" value="F:magnesium ion binding"/>
    <property type="evidence" value="ECO:0007669"/>
    <property type="project" value="TreeGrafter"/>
</dbReference>
<feature type="non-terminal residue" evidence="5">
    <location>
        <position position="334"/>
    </location>
</feature>
<dbReference type="GO" id="GO:0016052">
    <property type="term" value="P:carbohydrate catabolic process"/>
    <property type="evidence" value="ECO:0007669"/>
    <property type="project" value="TreeGrafter"/>
</dbReference>
<proteinExistence type="predicted"/>
<dbReference type="EMBL" id="UINC01085953">
    <property type="protein sequence ID" value="SVC33959.1"/>
    <property type="molecule type" value="Genomic_DNA"/>
</dbReference>
<feature type="domain" description="Mandelate racemase/muconate lactonizing enzyme C-terminal" evidence="4">
    <location>
        <begin position="151"/>
        <end position="247"/>
    </location>
</feature>
<evidence type="ECO:0000256" key="1">
    <source>
        <dbReference type="ARBA" id="ARBA00001946"/>
    </source>
</evidence>
<dbReference type="InterPro" id="IPR013341">
    <property type="entry name" value="Mandelate_racemase_N_dom"/>
</dbReference>
<dbReference type="PANTHER" id="PTHR13794">
    <property type="entry name" value="ENOLASE SUPERFAMILY, MANDELATE RACEMASE"/>
    <property type="match status" value="1"/>
</dbReference>
<dbReference type="InterPro" id="IPR029017">
    <property type="entry name" value="Enolase-like_N"/>
</dbReference>
<keyword evidence="2" id="KW-0479">Metal-binding</keyword>
<dbReference type="InterPro" id="IPR029065">
    <property type="entry name" value="Enolase_C-like"/>
</dbReference>
<evidence type="ECO:0000259" key="4">
    <source>
        <dbReference type="SMART" id="SM00922"/>
    </source>
</evidence>
<dbReference type="Gene3D" id="3.30.390.10">
    <property type="entry name" value="Enolase-like, N-terminal domain"/>
    <property type="match status" value="1"/>
</dbReference>
<dbReference type="InterPro" id="IPR036849">
    <property type="entry name" value="Enolase-like_C_sf"/>
</dbReference>